<feature type="region of interest" description="Disordered" evidence="1">
    <location>
        <begin position="218"/>
        <end position="237"/>
    </location>
</feature>
<evidence type="ECO:0000313" key="2">
    <source>
        <dbReference type="EMBL" id="KAK5165147.1"/>
    </source>
</evidence>
<feature type="compositionally biased region" description="Polar residues" evidence="1">
    <location>
        <begin position="315"/>
        <end position="330"/>
    </location>
</feature>
<sequence length="430" mass="46920">MVLEEASTSTEPSTSFSDSSIPSSDLDPYSSSDNSQLAAPSSSYVRVNQPGVPPIDINIEQIPRPLLVPSFDTYAGSIASTVQQNAKLAAQVLQRPIRQDEAEAFAWHMGKALRIGSYGTPVGVSIATLFAYRSTGEGFRFPGWTPMKEGGRFSPDIFGPLKGQVARTAWQATRYGAYWTVGALLGQIFFGSYAITTSIAGRMQDPRLKDFLEALKKRQQEGGGMPRPRDVQNQGDGAKMGETQEMAWQRRRVQREADDATGQSARMGQQGQGGRGGADDDMSPTGGAFENELMGGPADTGLMDDQQARPDYGRGQQSSQYANNGAATDSSRPERRRPEDNNSRPSGTSWDRLRKDAMSGNQNQQSSNSRDSRSANSQSNSSGSDSFSFSNRDEDKQLARSQAQKEFDAQIEKERSGQDFDDGRGGRRKW</sequence>
<feature type="compositionally biased region" description="Low complexity" evidence="1">
    <location>
        <begin position="359"/>
        <end position="390"/>
    </location>
</feature>
<proteinExistence type="predicted"/>
<organism evidence="2 3">
    <name type="scientific">Saxophila tyrrhenica</name>
    <dbReference type="NCBI Taxonomy" id="1690608"/>
    <lineage>
        <taxon>Eukaryota</taxon>
        <taxon>Fungi</taxon>
        <taxon>Dikarya</taxon>
        <taxon>Ascomycota</taxon>
        <taxon>Pezizomycotina</taxon>
        <taxon>Dothideomycetes</taxon>
        <taxon>Dothideomycetidae</taxon>
        <taxon>Mycosphaerellales</taxon>
        <taxon>Extremaceae</taxon>
        <taxon>Saxophila</taxon>
    </lineage>
</organism>
<accession>A0AAV9NYI6</accession>
<dbReference type="EMBL" id="JAVRRT010000017">
    <property type="protein sequence ID" value="KAK5165147.1"/>
    <property type="molecule type" value="Genomic_DNA"/>
</dbReference>
<gene>
    <name evidence="2" type="ORF">LTR77_009245</name>
</gene>
<dbReference type="Proteomes" id="UP001337655">
    <property type="component" value="Unassembled WGS sequence"/>
</dbReference>
<feature type="compositionally biased region" description="Low complexity" evidence="1">
    <location>
        <begin position="7"/>
        <end position="35"/>
    </location>
</feature>
<keyword evidence="3" id="KW-1185">Reference proteome</keyword>
<evidence type="ECO:0000313" key="3">
    <source>
        <dbReference type="Proteomes" id="UP001337655"/>
    </source>
</evidence>
<name>A0AAV9NYI6_9PEZI</name>
<feature type="region of interest" description="Disordered" evidence="1">
    <location>
        <begin position="247"/>
        <end position="430"/>
    </location>
</feature>
<feature type="region of interest" description="Disordered" evidence="1">
    <location>
        <begin position="1"/>
        <end position="43"/>
    </location>
</feature>
<feature type="compositionally biased region" description="Basic and acidic residues" evidence="1">
    <location>
        <begin position="331"/>
        <end position="342"/>
    </location>
</feature>
<dbReference type="AlphaFoldDB" id="A0AAV9NYI6"/>
<dbReference type="GeneID" id="89930577"/>
<reference evidence="2 3" key="1">
    <citation type="submission" date="2023-08" db="EMBL/GenBank/DDBJ databases">
        <title>Black Yeasts Isolated from many extreme environments.</title>
        <authorList>
            <person name="Coleine C."/>
            <person name="Stajich J.E."/>
            <person name="Selbmann L."/>
        </authorList>
    </citation>
    <scope>NUCLEOTIDE SEQUENCE [LARGE SCALE GENOMIC DNA]</scope>
    <source>
        <strain evidence="2 3">CCFEE 5935</strain>
    </source>
</reference>
<evidence type="ECO:0000256" key="1">
    <source>
        <dbReference type="SAM" id="MobiDB-lite"/>
    </source>
</evidence>
<protein>
    <submittedName>
        <fullName evidence="2">Uncharacterized protein</fullName>
    </submittedName>
</protein>
<comment type="caution">
    <text evidence="2">The sequence shown here is derived from an EMBL/GenBank/DDBJ whole genome shotgun (WGS) entry which is preliminary data.</text>
</comment>
<dbReference type="RefSeq" id="XP_064655290.1">
    <property type="nucleotide sequence ID" value="XM_064806473.1"/>
</dbReference>
<feature type="compositionally biased region" description="Basic and acidic residues" evidence="1">
    <location>
        <begin position="391"/>
        <end position="430"/>
    </location>
</feature>